<keyword evidence="2" id="KW-1185">Reference proteome</keyword>
<accession>A0A1I5HEH4</accession>
<organism evidence="1 2">
    <name type="scientific">Candidatus Pantoea varia</name>
    <dbReference type="NCBI Taxonomy" id="1881036"/>
    <lineage>
        <taxon>Bacteria</taxon>
        <taxon>Pseudomonadati</taxon>
        <taxon>Pseudomonadota</taxon>
        <taxon>Gammaproteobacteria</taxon>
        <taxon>Enterobacterales</taxon>
        <taxon>Erwiniaceae</taxon>
        <taxon>Pantoea</taxon>
    </lineage>
</organism>
<dbReference type="AlphaFoldDB" id="A0A1I5HEH4"/>
<protein>
    <submittedName>
        <fullName evidence="1">Uncharacterized protein</fullName>
    </submittedName>
</protein>
<evidence type="ECO:0000313" key="2">
    <source>
        <dbReference type="Proteomes" id="UP000198968"/>
    </source>
</evidence>
<gene>
    <name evidence="1" type="ORF">SAMN05428971_4120</name>
</gene>
<dbReference type="Proteomes" id="UP000198968">
    <property type="component" value="Unassembled WGS sequence"/>
</dbReference>
<proteinExistence type="predicted"/>
<reference evidence="2" key="1">
    <citation type="submission" date="2016-10" db="EMBL/GenBank/DDBJ databases">
        <authorList>
            <person name="Varghese N."/>
            <person name="Submissions S."/>
        </authorList>
    </citation>
    <scope>NUCLEOTIDE SEQUENCE [LARGE SCALE GENOMIC DNA]</scope>
    <source>
        <strain evidence="2">OV426</strain>
    </source>
</reference>
<dbReference type="EMBL" id="FOVG01000006">
    <property type="protein sequence ID" value="SFO46662.1"/>
    <property type="molecule type" value="Genomic_DNA"/>
</dbReference>
<name>A0A1I5HEH4_9GAMM</name>
<sequence>MDSVTYFNFQANNGIAMFKVIKSVFASPEKFLQIMTRQDINDSIAEGERIIIDENGNISVNTLSEDVHEDFARHVNTLKGV</sequence>
<evidence type="ECO:0000313" key="1">
    <source>
        <dbReference type="EMBL" id="SFO46662.1"/>
    </source>
</evidence>